<name>A0AAP2DRJ4_9BACT</name>
<sequence length="114" mass="13551">MDFFTPRKLMFKAWNKETKLLMRLNSIDCKKGELFKKDHVLLQFTGLYDKQQDEIYEMDVMLIGSEKFLVMWDETRNGWNLALLTNPSVAKPFLKESSGKATRLWSYFESEKKL</sequence>
<dbReference type="Pfam" id="PF09643">
    <property type="entry name" value="YopX"/>
    <property type="match status" value="1"/>
</dbReference>
<organism evidence="2 3">
    <name type="scientific">Chryseosolibacter histidini</name>
    <dbReference type="NCBI Taxonomy" id="2782349"/>
    <lineage>
        <taxon>Bacteria</taxon>
        <taxon>Pseudomonadati</taxon>
        <taxon>Bacteroidota</taxon>
        <taxon>Cytophagia</taxon>
        <taxon>Cytophagales</taxon>
        <taxon>Chryseotaleaceae</taxon>
        <taxon>Chryseosolibacter</taxon>
    </lineage>
</organism>
<evidence type="ECO:0000313" key="3">
    <source>
        <dbReference type="Proteomes" id="UP001319200"/>
    </source>
</evidence>
<evidence type="ECO:0000259" key="1">
    <source>
        <dbReference type="Pfam" id="PF09643"/>
    </source>
</evidence>
<comment type="caution">
    <text evidence="2">The sequence shown here is derived from an EMBL/GenBank/DDBJ whole genome shotgun (WGS) entry which is preliminary data.</text>
</comment>
<protein>
    <recommendedName>
        <fullName evidence="1">YopX protein domain-containing protein</fullName>
    </recommendedName>
</protein>
<dbReference type="Proteomes" id="UP001319200">
    <property type="component" value="Unassembled WGS sequence"/>
</dbReference>
<keyword evidence="3" id="KW-1185">Reference proteome</keyword>
<dbReference type="EMBL" id="JAHESF010000061">
    <property type="protein sequence ID" value="MBT1701236.1"/>
    <property type="molecule type" value="Genomic_DNA"/>
</dbReference>
<dbReference type="SUPFAM" id="SSF159006">
    <property type="entry name" value="YopX-like"/>
    <property type="match status" value="1"/>
</dbReference>
<accession>A0AAP2DRJ4</accession>
<gene>
    <name evidence="2" type="ORF">KK083_30370</name>
</gene>
<feature type="domain" description="YopX protein" evidence="1">
    <location>
        <begin position="35"/>
        <end position="82"/>
    </location>
</feature>
<evidence type="ECO:0000313" key="2">
    <source>
        <dbReference type="EMBL" id="MBT1701236.1"/>
    </source>
</evidence>
<dbReference type="AlphaFoldDB" id="A0AAP2DRJ4"/>
<dbReference type="RefSeq" id="WP_254169921.1">
    <property type="nucleotide sequence ID" value="NZ_JAHESF010000061.1"/>
</dbReference>
<dbReference type="InterPro" id="IPR019096">
    <property type="entry name" value="YopX_protein"/>
</dbReference>
<reference evidence="2 3" key="1">
    <citation type="submission" date="2021-05" db="EMBL/GenBank/DDBJ databases">
        <title>A Polyphasic approach of four new species of the genus Ohtaekwangia: Ohtaekwangia histidinii sp. nov., Ohtaekwangia cretensis sp. nov., Ohtaekwangia indiensis sp. nov., Ohtaekwangia reichenbachii sp. nov. from diverse environment.</title>
        <authorList>
            <person name="Octaviana S."/>
        </authorList>
    </citation>
    <scope>NUCLEOTIDE SEQUENCE [LARGE SCALE GENOMIC DNA]</scope>
    <source>
        <strain evidence="2 3">PWU4</strain>
    </source>
</reference>
<proteinExistence type="predicted"/>